<accession>A0ABV8DRN7</accession>
<evidence type="ECO:0000259" key="2">
    <source>
        <dbReference type="SMART" id="SM01012"/>
    </source>
</evidence>
<keyword evidence="4" id="KW-1185">Reference proteome</keyword>
<dbReference type="Proteomes" id="UP001595696">
    <property type="component" value="Unassembled WGS sequence"/>
</dbReference>
<evidence type="ECO:0000313" key="4">
    <source>
        <dbReference type="Proteomes" id="UP001595696"/>
    </source>
</evidence>
<dbReference type="SMART" id="SM01012">
    <property type="entry name" value="ANTAR"/>
    <property type="match status" value="1"/>
</dbReference>
<dbReference type="InterPro" id="IPR005561">
    <property type="entry name" value="ANTAR"/>
</dbReference>
<dbReference type="Gene3D" id="1.10.10.10">
    <property type="entry name" value="Winged helix-like DNA-binding domain superfamily/Winged helix DNA-binding domain"/>
    <property type="match status" value="1"/>
</dbReference>
<name>A0ABV8DRN7_9NOCA</name>
<organism evidence="3 4">
    <name type="scientific">Nocardia jiangsuensis</name>
    <dbReference type="NCBI Taxonomy" id="1691563"/>
    <lineage>
        <taxon>Bacteria</taxon>
        <taxon>Bacillati</taxon>
        <taxon>Actinomycetota</taxon>
        <taxon>Actinomycetes</taxon>
        <taxon>Mycobacteriales</taxon>
        <taxon>Nocardiaceae</taxon>
        <taxon>Nocardia</taxon>
    </lineage>
</organism>
<evidence type="ECO:0000313" key="3">
    <source>
        <dbReference type="EMBL" id="MFC3962758.1"/>
    </source>
</evidence>
<protein>
    <submittedName>
        <fullName evidence="3">ANTAR domain-containing protein</fullName>
    </submittedName>
</protein>
<dbReference type="EMBL" id="JBHSAX010000013">
    <property type="protein sequence ID" value="MFC3962758.1"/>
    <property type="molecule type" value="Genomic_DNA"/>
</dbReference>
<proteinExistence type="predicted"/>
<reference evidence="4" key="1">
    <citation type="journal article" date="2019" name="Int. J. Syst. Evol. Microbiol.">
        <title>The Global Catalogue of Microorganisms (GCM) 10K type strain sequencing project: providing services to taxonomists for standard genome sequencing and annotation.</title>
        <authorList>
            <consortium name="The Broad Institute Genomics Platform"/>
            <consortium name="The Broad Institute Genome Sequencing Center for Infectious Disease"/>
            <person name="Wu L."/>
            <person name="Ma J."/>
        </authorList>
    </citation>
    <scope>NUCLEOTIDE SEQUENCE [LARGE SCALE GENOMIC DNA]</scope>
    <source>
        <strain evidence="4">CGMCC 4.7330</strain>
    </source>
</reference>
<dbReference type="InterPro" id="IPR036388">
    <property type="entry name" value="WH-like_DNA-bd_sf"/>
</dbReference>
<gene>
    <name evidence="3" type="ORF">ACFO0B_12255</name>
</gene>
<dbReference type="Pfam" id="PF03861">
    <property type="entry name" value="ANTAR"/>
    <property type="match status" value="1"/>
</dbReference>
<evidence type="ECO:0000256" key="1">
    <source>
        <dbReference type="SAM" id="MobiDB-lite"/>
    </source>
</evidence>
<comment type="caution">
    <text evidence="3">The sequence shown here is derived from an EMBL/GenBank/DDBJ whole genome shotgun (WGS) entry which is preliminary data.</text>
</comment>
<feature type="region of interest" description="Disordered" evidence="1">
    <location>
        <begin position="1"/>
        <end position="25"/>
    </location>
</feature>
<feature type="domain" description="ANTAR" evidence="2">
    <location>
        <begin position="92"/>
        <end position="147"/>
    </location>
</feature>
<dbReference type="RefSeq" id="WP_378612521.1">
    <property type="nucleotide sequence ID" value="NZ_JBHSAX010000013.1"/>
</dbReference>
<sequence>MTRPDAPRALRFGHRSGGCPSPEAVHPDDRAVLTAALRSGRRFCLRLRLPDGERTVVVVGAGLRGADGSVLGADGYTVDLTELLAAEQRAAIDEALPVYARGRGVVEQAVGMLMLVYRIDAGRAAGILEWRADETGLAVTEVARRLCAVATAGFGVGVPLRRHLDDLLLGPGGPPDRRAPD</sequence>